<dbReference type="Proteomes" id="UP000327013">
    <property type="component" value="Chromosome 7"/>
</dbReference>
<evidence type="ECO:0000256" key="1">
    <source>
        <dbReference type="SAM" id="MobiDB-lite"/>
    </source>
</evidence>
<proteinExistence type="predicted"/>
<accession>A0A5N6RNQ1</accession>
<gene>
    <name evidence="2" type="ORF">FH972_017899</name>
</gene>
<organism evidence="2 3">
    <name type="scientific">Carpinus fangiana</name>
    <dbReference type="NCBI Taxonomy" id="176857"/>
    <lineage>
        <taxon>Eukaryota</taxon>
        <taxon>Viridiplantae</taxon>
        <taxon>Streptophyta</taxon>
        <taxon>Embryophyta</taxon>
        <taxon>Tracheophyta</taxon>
        <taxon>Spermatophyta</taxon>
        <taxon>Magnoliopsida</taxon>
        <taxon>eudicotyledons</taxon>
        <taxon>Gunneridae</taxon>
        <taxon>Pentapetalae</taxon>
        <taxon>rosids</taxon>
        <taxon>fabids</taxon>
        <taxon>Fagales</taxon>
        <taxon>Betulaceae</taxon>
        <taxon>Carpinus</taxon>
    </lineage>
</organism>
<keyword evidence="3" id="KW-1185">Reference proteome</keyword>
<feature type="region of interest" description="Disordered" evidence="1">
    <location>
        <begin position="204"/>
        <end position="227"/>
    </location>
</feature>
<evidence type="ECO:0000313" key="2">
    <source>
        <dbReference type="EMBL" id="KAE8099956.1"/>
    </source>
</evidence>
<evidence type="ECO:0000313" key="3">
    <source>
        <dbReference type="Proteomes" id="UP000327013"/>
    </source>
</evidence>
<dbReference type="AlphaFoldDB" id="A0A5N6RNQ1"/>
<dbReference type="PANTHER" id="PTHR33735:SF14">
    <property type="entry name" value="PHAGE CAPSID SCAFFOLDING PROTEIN (GPO) SERINE PEPTIDASE"/>
    <property type="match status" value="1"/>
</dbReference>
<dbReference type="OrthoDB" id="1927611at2759"/>
<dbReference type="PANTHER" id="PTHR33735">
    <property type="entry name" value="EXPRESSED PROTEIN"/>
    <property type="match status" value="1"/>
</dbReference>
<reference evidence="2 3" key="1">
    <citation type="submission" date="2019-06" db="EMBL/GenBank/DDBJ databases">
        <title>A chromosomal-level reference genome of Carpinus fangiana (Coryloideae, Betulaceae).</title>
        <authorList>
            <person name="Yang X."/>
            <person name="Wang Z."/>
            <person name="Zhang L."/>
            <person name="Hao G."/>
            <person name="Liu J."/>
            <person name="Yang Y."/>
        </authorList>
    </citation>
    <scope>NUCLEOTIDE SEQUENCE [LARGE SCALE GENOMIC DNA]</scope>
    <source>
        <strain evidence="2">Cfa_2016G</strain>
        <tissue evidence="2">Leaf</tissue>
    </source>
</reference>
<name>A0A5N6RNQ1_9ROSI</name>
<sequence>MSASRPFLPFNGLPIGSSLDRRYQGSARNPNHLLVVSKGNIGSCFLGNGLRLLNTGLTGLVAGKTKMAVCGSTLPGAPLPPLPSDPSPGSWKVWIFGMIATVILPFLGNKWGPLLRLKREVETAANTVEAVAEVIEKVAEQVDKVAEEISDHLPAGGKLQQAATLIEHLAEETAKGAHLVDETIEKVEEMEKKVESWIDPLAHEEAKPMPNEANGQLPVPKEANGQL</sequence>
<dbReference type="EMBL" id="CM017327">
    <property type="protein sequence ID" value="KAE8099956.1"/>
    <property type="molecule type" value="Genomic_DNA"/>
</dbReference>
<protein>
    <submittedName>
        <fullName evidence="2">Uncharacterized protein</fullName>
    </submittedName>
</protein>